<dbReference type="GeneTree" id="ENSGT00940000160046"/>
<dbReference type="InterPro" id="IPR026058">
    <property type="entry name" value="LIPIN"/>
</dbReference>
<name>A0A8C9NF24_SERCA</name>
<feature type="region of interest" description="Disordered" evidence="6">
    <location>
        <begin position="384"/>
        <end position="414"/>
    </location>
</feature>
<dbReference type="GO" id="GO:0019432">
    <property type="term" value="P:triglyceride biosynthetic process"/>
    <property type="evidence" value="ECO:0007669"/>
    <property type="project" value="TreeGrafter"/>
</dbReference>
<dbReference type="InterPro" id="IPR013209">
    <property type="entry name" value="LNS2"/>
</dbReference>
<sequence length="834" mass="93225">MNYVGHLAESVFVTVKRLYHDLNPATLSGCIDVIVVRQPDNSFKCSPFHVRFGKLGVLRSKEKVGGIPFFLCTSPICNERCSNDAAQPSHGLEASSTGVILRKRRRRKRRPRKKEVLDSDSDSYDETKKELPGPSDAASSSFAGPLEVTGLLEPEPPDVYPYSDGDLLEVDSCMLSHQSSHKSDSELQIKPRESFSLGAESRMKWIWGRLPQVNKLVQVKPAKRTGAAATTISATVDEATPLVATSEHPGGVLSPAESQDMPRSLPVSATKRILTPEARDSMSRLREVLHAVRSKRFLGTYSVPQEKQEEDVNALPEVQPDVEHFEGATAPRQVGSEGPASQLERQRRQGSIENPLKGPSAIYLEDFSDPTKKPVILYLAESDTEQSSSSVTDPNNPLSTQLPSTSAANSPVDSDSLPTVALSLCGGLRGNTEISHEKFMEHRVSYQQFAANPRLISDPNLVIMINKKYYNWAVAGPIVLALQAFQRNIPESIIDELVKENMSKKDRRYWFSWRRRESPTAEQQQQPRPEKASLGTLWRDFLQQRQEEKESPSDSEPQQPGDTLAEEALPEKPLPNFRKSLRLSSEQIERLNLQDGPNEVAFSVTTQYQGTCRCEATIYLWNWNEKVVISDIDGTITKSDALGHILPQLGKDWTHPGIVKLFHKIHLNGYKFLYCSARAIGMAHITKGYLKWVNEQGFGLPMGPMLLSPSSLLSAFHREVIEKNPEVFKVPCLMDIRKLFATKFPFYAGFGNKPNDVYAYQQVGLPESRIFTVNPKGELIQELTKNQKSTYEQLSELVEVFFPPVGRRGSAALVSPEYSHWRSPLPDDDWDGSS</sequence>
<dbReference type="GO" id="GO:0009062">
    <property type="term" value="P:fatty acid catabolic process"/>
    <property type="evidence" value="ECO:0007669"/>
    <property type="project" value="TreeGrafter"/>
</dbReference>
<reference evidence="8" key="2">
    <citation type="submission" date="2025-09" db="UniProtKB">
        <authorList>
            <consortium name="Ensembl"/>
        </authorList>
    </citation>
    <scope>IDENTIFICATION</scope>
</reference>
<feature type="compositionally biased region" description="Polar residues" evidence="6">
    <location>
        <begin position="385"/>
        <end position="414"/>
    </location>
</feature>
<dbReference type="InterPro" id="IPR031315">
    <property type="entry name" value="LNS2/PITP"/>
</dbReference>
<evidence type="ECO:0000256" key="6">
    <source>
        <dbReference type="SAM" id="MobiDB-lite"/>
    </source>
</evidence>
<dbReference type="InterPro" id="IPR023214">
    <property type="entry name" value="HAD_sf"/>
</dbReference>
<comment type="similarity">
    <text evidence="3">Belongs to the lipin family.</text>
</comment>
<dbReference type="InterPro" id="IPR031703">
    <property type="entry name" value="Lipin_mid"/>
</dbReference>
<dbReference type="AlphaFoldDB" id="A0A8C9NF24"/>
<feature type="region of interest" description="Disordered" evidence="6">
    <location>
        <begin position="326"/>
        <end position="365"/>
    </location>
</feature>
<accession>A0A8C9NF24</accession>
<dbReference type="Pfam" id="PF08235">
    <property type="entry name" value="LNS2"/>
    <property type="match status" value="1"/>
</dbReference>
<keyword evidence="9" id="KW-1185">Reference proteome</keyword>
<evidence type="ECO:0000256" key="4">
    <source>
        <dbReference type="ARBA" id="ARBA00012638"/>
    </source>
</evidence>
<dbReference type="Gene3D" id="3.40.50.1000">
    <property type="entry name" value="HAD superfamily/HAD-like"/>
    <property type="match status" value="1"/>
</dbReference>
<proteinExistence type="inferred from homology"/>
<dbReference type="EC" id="3.1.3.4" evidence="4"/>
<protein>
    <recommendedName>
        <fullName evidence="4">phosphatidate phosphatase</fullName>
        <ecNumber evidence="4">3.1.3.4</ecNumber>
    </recommendedName>
</protein>
<evidence type="ECO:0000256" key="3">
    <source>
        <dbReference type="ARBA" id="ARBA00005476"/>
    </source>
</evidence>
<evidence type="ECO:0000256" key="5">
    <source>
        <dbReference type="ARBA" id="ARBA00022801"/>
    </source>
</evidence>
<dbReference type="PANTHER" id="PTHR12181:SF62">
    <property type="entry name" value="PHOSPHATIDATE PHOSPHATASE LPIN3"/>
    <property type="match status" value="1"/>
</dbReference>
<dbReference type="Proteomes" id="UP000694409">
    <property type="component" value="Unassembled WGS sequence"/>
</dbReference>
<dbReference type="Pfam" id="PF16876">
    <property type="entry name" value="Lipin_mid"/>
    <property type="match status" value="1"/>
</dbReference>
<feature type="compositionally biased region" description="Basic residues" evidence="6">
    <location>
        <begin position="101"/>
        <end position="113"/>
    </location>
</feature>
<evidence type="ECO:0000313" key="8">
    <source>
        <dbReference type="Ensembl" id="ENSSCAP00000017186.1"/>
    </source>
</evidence>
<dbReference type="PANTHER" id="PTHR12181">
    <property type="entry name" value="LIPIN"/>
    <property type="match status" value="1"/>
</dbReference>
<dbReference type="GO" id="GO:0045944">
    <property type="term" value="P:positive regulation of transcription by RNA polymerase II"/>
    <property type="evidence" value="ECO:0007669"/>
    <property type="project" value="TreeGrafter"/>
</dbReference>
<feature type="region of interest" description="Disordered" evidence="6">
    <location>
        <begin position="545"/>
        <end position="570"/>
    </location>
</feature>
<evidence type="ECO:0000256" key="2">
    <source>
        <dbReference type="ARBA" id="ARBA00001946"/>
    </source>
</evidence>
<organism evidence="8 9">
    <name type="scientific">Serinus canaria</name>
    <name type="common">Island canary</name>
    <name type="synonym">Fringilla canaria</name>
    <dbReference type="NCBI Taxonomy" id="9135"/>
    <lineage>
        <taxon>Eukaryota</taxon>
        <taxon>Metazoa</taxon>
        <taxon>Chordata</taxon>
        <taxon>Craniata</taxon>
        <taxon>Vertebrata</taxon>
        <taxon>Euteleostomi</taxon>
        <taxon>Archelosauria</taxon>
        <taxon>Archosauria</taxon>
        <taxon>Dinosauria</taxon>
        <taxon>Saurischia</taxon>
        <taxon>Theropoda</taxon>
        <taxon>Coelurosauria</taxon>
        <taxon>Aves</taxon>
        <taxon>Neognathae</taxon>
        <taxon>Neoaves</taxon>
        <taxon>Telluraves</taxon>
        <taxon>Australaves</taxon>
        <taxon>Passeriformes</taxon>
        <taxon>Passeroidea</taxon>
        <taxon>Fringillidae</taxon>
        <taxon>Carduelinae</taxon>
        <taxon>Serinus</taxon>
    </lineage>
</organism>
<gene>
    <name evidence="8" type="primary">LPIN3</name>
</gene>
<comment type="cofactor">
    <cofactor evidence="2">
        <name>Mg(2+)</name>
        <dbReference type="ChEBI" id="CHEBI:18420"/>
    </cofactor>
</comment>
<comment type="catalytic activity">
    <reaction evidence="1">
        <text>a 1,2-diacyl-sn-glycero-3-phosphate + H2O = a 1,2-diacyl-sn-glycerol + phosphate</text>
        <dbReference type="Rhea" id="RHEA:27429"/>
        <dbReference type="ChEBI" id="CHEBI:15377"/>
        <dbReference type="ChEBI" id="CHEBI:17815"/>
        <dbReference type="ChEBI" id="CHEBI:43474"/>
        <dbReference type="ChEBI" id="CHEBI:58608"/>
        <dbReference type="EC" id="3.1.3.4"/>
    </reaction>
    <physiologicalReaction direction="left-to-right" evidence="1">
        <dbReference type="Rhea" id="RHEA:27430"/>
    </physiologicalReaction>
</comment>
<dbReference type="Pfam" id="PF04571">
    <property type="entry name" value="Lipin_N"/>
    <property type="match status" value="1"/>
</dbReference>
<evidence type="ECO:0000259" key="7">
    <source>
        <dbReference type="SMART" id="SM00775"/>
    </source>
</evidence>
<dbReference type="GO" id="GO:0008195">
    <property type="term" value="F:phosphatidate phosphatase activity"/>
    <property type="evidence" value="ECO:0007669"/>
    <property type="project" value="UniProtKB-EC"/>
</dbReference>
<dbReference type="GO" id="GO:0003713">
    <property type="term" value="F:transcription coactivator activity"/>
    <property type="evidence" value="ECO:0007669"/>
    <property type="project" value="TreeGrafter"/>
</dbReference>
<dbReference type="InterPro" id="IPR036412">
    <property type="entry name" value="HAD-like_sf"/>
</dbReference>
<feature type="region of interest" description="Disordered" evidence="6">
    <location>
        <begin position="86"/>
        <end position="142"/>
    </location>
</feature>
<keyword evidence="5" id="KW-0378">Hydrolase</keyword>
<evidence type="ECO:0000313" key="9">
    <source>
        <dbReference type="Proteomes" id="UP000694409"/>
    </source>
</evidence>
<dbReference type="GO" id="GO:0005634">
    <property type="term" value="C:nucleus"/>
    <property type="evidence" value="ECO:0007669"/>
    <property type="project" value="TreeGrafter"/>
</dbReference>
<dbReference type="Ensembl" id="ENSSCAT00000019248.1">
    <property type="protein sequence ID" value="ENSSCAP00000017186.1"/>
    <property type="gene ID" value="ENSSCAG00000012488.1"/>
</dbReference>
<dbReference type="GO" id="GO:0032869">
    <property type="term" value="P:cellular response to insulin stimulus"/>
    <property type="evidence" value="ECO:0007669"/>
    <property type="project" value="TreeGrafter"/>
</dbReference>
<dbReference type="SMART" id="SM00775">
    <property type="entry name" value="LNS2"/>
    <property type="match status" value="1"/>
</dbReference>
<evidence type="ECO:0000256" key="1">
    <source>
        <dbReference type="ARBA" id="ARBA00001180"/>
    </source>
</evidence>
<dbReference type="SUPFAM" id="SSF56784">
    <property type="entry name" value="HAD-like"/>
    <property type="match status" value="1"/>
</dbReference>
<feature type="domain" description="LNS2/PITP" evidence="7">
    <location>
        <begin position="627"/>
        <end position="782"/>
    </location>
</feature>
<reference evidence="8" key="1">
    <citation type="submission" date="2025-08" db="UniProtKB">
        <authorList>
            <consortium name="Ensembl"/>
        </authorList>
    </citation>
    <scope>IDENTIFICATION</scope>
</reference>
<dbReference type="InterPro" id="IPR007651">
    <property type="entry name" value="Lipin_N"/>
</dbReference>